<dbReference type="EMBL" id="AJWJ01000053">
    <property type="protein sequence ID" value="KAF2076657.1"/>
    <property type="molecule type" value="Genomic_DNA"/>
</dbReference>
<dbReference type="PIRSF" id="PIRSF000168">
    <property type="entry name" value="Acyl-CoA_oxidase"/>
    <property type="match status" value="1"/>
</dbReference>
<evidence type="ECO:0000256" key="10">
    <source>
        <dbReference type="PIRNR" id="PIRNR000168"/>
    </source>
</evidence>
<dbReference type="SUPFAM" id="SSF47203">
    <property type="entry name" value="Acyl-CoA dehydrogenase C-terminal domain-like"/>
    <property type="match status" value="2"/>
</dbReference>
<dbReference type="InterPro" id="IPR009100">
    <property type="entry name" value="AcylCoA_DH/oxidase_NM_dom_sf"/>
</dbReference>
<keyword evidence="7" id="KW-0560">Oxidoreductase</keyword>
<keyword evidence="9" id="KW-0576">Peroxisome</keyword>
<evidence type="ECO:0000256" key="4">
    <source>
        <dbReference type="ARBA" id="ARBA00022630"/>
    </source>
</evidence>
<dbReference type="Gene3D" id="1.20.140.10">
    <property type="entry name" value="Butyryl-CoA Dehydrogenase, subunit A, domain 3"/>
    <property type="match status" value="2"/>
</dbReference>
<dbReference type="Gene3D" id="2.40.110.10">
    <property type="entry name" value="Butyryl-CoA Dehydrogenase, subunit A, domain 2"/>
    <property type="match status" value="1"/>
</dbReference>
<accession>A0A8J4Q0V0</accession>
<evidence type="ECO:0000256" key="11">
    <source>
        <dbReference type="PIRSR" id="PIRSR000168-1"/>
    </source>
</evidence>
<dbReference type="OrthoDB" id="538336at2759"/>
<feature type="active site" description="Proton acceptor" evidence="11">
    <location>
        <position position="441"/>
    </location>
</feature>
<dbReference type="InterPro" id="IPR036250">
    <property type="entry name" value="AcylCo_DH-like_C"/>
</dbReference>
<feature type="domain" description="Acyl-CoA oxidase/dehydrogenase middle" evidence="14">
    <location>
        <begin position="160"/>
        <end position="270"/>
    </location>
</feature>
<dbReference type="GO" id="GO:0003997">
    <property type="term" value="F:acyl-CoA oxidase activity"/>
    <property type="evidence" value="ECO:0007669"/>
    <property type="project" value="InterPro"/>
</dbReference>
<dbReference type="Pfam" id="PF22924">
    <property type="entry name" value="ACOX_C_alpha1"/>
    <property type="match status" value="1"/>
</dbReference>
<evidence type="ECO:0000259" key="15">
    <source>
        <dbReference type="Pfam" id="PF22924"/>
    </source>
</evidence>
<evidence type="ECO:0000313" key="17">
    <source>
        <dbReference type="Proteomes" id="UP000695562"/>
    </source>
</evidence>
<dbReference type="InterPro" id="IPR002655">
    <property type="entry name" value="Acyl-CoA_oxidase_C"/>
</dbReference>
<evidence type="ECO:0000256" key="12">
    <source>
        <dbReference type="PIRSR" id="PIRSR000168-2"/>
    </source>
</evidence>
<feature type="domain" description="Acyl-CoA oxidase C-terminal" evidence="13">
    <location>
        <begin position="479"/>
        <end position="611"/>
    </location>
</feature>
<dbReference type="FunFam" id="2.40.110.10:FF:000005">
    <property type="entry name" value="Acyl-coenzyme A oxidase"/>
    <property type="match status" value="1"/>
</dbReference>
<dbReference type="GO" id="GO:0005504">
    <property type="term" value="F:fatty acid binding"/>
    <property type="evidence" value="ECO:0007669"/>
    <property type="project" value="TreeGrafter"/>
</dbReference>
<dbReference type="Proteomes" id="UP000695562">
    <property type="component" value="Unassembled WGS sequence"/>
</dbReference>
<evidence type="ECO:0000256" key="1">
    <source>
        <dbReference type="ARBA" id="ARBA00001974"/>
    </source>
</evidence>
<gene>
    <name evidence="16" type="ORF">CYY_002027</name>
</gene>
<dbReference type="InterPro" id="IPR012258">
    <property type="entry name" value="Acyl-CoA_oxidase"/>
</dbReference>
<sequence>MYTNRIENIINQIGINECSSSADSLNLNSPIGEVNVAKLKLAIDSPEAVEYKDVARKFIRDNPALFPREHYMGFDWAGQREHVLKQAKSIATNGVVRFADVSKNPTRIVNVIEIFSLYSNNVSTKLGVHYSLFGGTVQYLGTARHQKYMADADRLDILGSFSMTEIGHGSNVRGLETTATYDKQTKEFVINSPTPSSQKFWIGGAGLHGHFTTVFARLINDGKDHGIHAFVVPIRDRATHKVFDGITIKDCGHKMGLNGVDNGQLRFEHVRIPRENLLNKYSDVTEDGVYSSKLSTPIKNFAATMAPFILGRVLIVKGASGASKTCLSIAIRYSFVRKQFGPSLDNEQVLMTLSSQKRRLMVPLANTVIYDIYLHKIIQQLASGKPPASIHAHASGIKAIFSWDAVAAMQTCREACGGQGYRTANLISEFKADCDIICTYEGDNTVLMQQVAKYVLGLKSSDAPLKPFTLDGPAQQLYNLNNLLALFEAREALLASQVKAMIKNSKEKDAYYAFNAIIPFAVKLGHAHMQKEILSELIQFNNKQAVNPIPHLTLLYTLGKIEEDLGYLVSNGLLSPKLAQQLPTIILDLCDQVSKVSKQILESFDIPQNCLPIENLVEDLY</sequence>
<protein>
    <recommendedName>
        <fullName evidence="10">Acyl-coenzyme A oxidase</fullName>
    </recommendedName>
</protein>
<dbReference type="GO" id="GO:0055088">
    <property type="term" value="P:lipid homeostasis"/>
    <property type="evidence" value="ECO:0007669"/>
    <property type="project" value="TreeGrafter"/>
</dbReference>
<feature type="binding site" evidence="12">
    <location>
        <position position="164"/>
    </location>
    <ligand>
        <name>FAD</name>
        <dbReference type="ChEBI" id="CHEBI:57692"/>
    </ligand>
</feature>
<comment type="caution">
    <text evidence="16">The sequence shown here is derived from an EMBL/GenBank/DDBJ whole genome shotgun (WGS) entry which is preliminary data.</text>
</comment>
<reference evidence="16" key="1">
    <citation type="submission" date="2020-01" db="EMBL/GenBank/DDBJ databases">
        <title>Development of genomics and gene disruption for Polysphondylium violaceum indicates a role for the polyketide synthase stlB in stalk morphogenesis.</title>
        <authorList>
            <person name="Narita B."/>
            <person name="Kawabe Y."/>
            <person name="Kin K."/>
            <person name="Saito T."/>
            <person name="Gibbs R."/>
            <person name="Kuspa A."/>
            <person name="Muzny D."/>
            <person name="Queller D."/>
            <person name="Richards S."/>
            <person name="Strassman J."/>
            <person name="Sucgang R."/>
            <person name="Worley K."/>
            <person name="Schaap P."/>
        </authorList>
    </citation>
    <scope>NUCLEOTIDE SEQUENCE</scope>
    <source>
        <strain evidence="16">QSvi11</strain>
    </source>
</reference>
<comment type="cofactor">
    <cofactor evidence="1">
        <name>FAD</name>
        <dbReference type="ChEBI" id="CHEBI:57692"/>
    </cofactor>
</comment>
<evidence type="ECO:0000256" key="3">
    <source>
        <dbReference type="ARBA" id="ARBA00006288"/>
    </source>
</evidence>
<dbReference type="PANTHER" id="PTHR10909">
    <property type="entry name" value="ELECTRON TRANSPORT OXIDOREDUCTASE"/>
    <property type="match status" value="1"/>
</dbReference>
<dbReference type="GO" id="GO:0071949">
    <property type="term" value="F:FAD binding"/>
    <property type="evidence" value="ECO:0007669"/>
    <property type="project" value="InterPro"/>
</dbReference>
<dbReference type="InterPro" id="IPR055060">
    <property type="entry name" value="ACOX_C_alpha1"/>
</dbReference>
<evidence type="ECO:0000256" key="5">
    <source>
        <dbReference type="ARBA" id="ARBA00022827"/>
    </source>
</evidence>
<dbReference type="Pfam" id="PF02770">
    <property type="entry name" value="Acyl-CoA_dh_M"/>
    <property type="match status" value="1"/>
</dbReference>
<dbReference type="InterPro" id="IPR046373">
    <property type="entry name" value="Acyl-CoA_Oxase/DH_mid-dom_sf"/>
</dbReference>
<evidence type="ECO:0000256" key="9">
    <source>
        <dbReference type="ARBA" id="ARBA00023140"/>
    </source>
</evidence>
<keyword evidence="4 10" id="KW-0285">Flavoprotein</keyword>
<feature type="domain" description="Acyl-CoA oxidase C-alpha1" evidence="15">
    <location>
        <begin position="309"/>
        <end position="456"/>
    </location>
</feature>
<keyword evidence="8" id="KW-0443">Lipid metabolism</keyword>
<evidence type="ECO:0000256" key="8">
    <source>
        <dbReference type="ARBA" id="ARBA00023098"/>
    </source>
</evidence>
<dbReference type="PANTHER" id="PTHR10909:SF377">
    <property type="entry name" value="ACYL-COENZYME A OXIDASE"/>
    <property type="match status" value="1"/>
</dbReference>
<evidence type="ECO:0000259" key="13">
    <source>
        <dbReference type="Pfam" id="PF01756"/>
    </source>
</evidence>
<keyword evidence="17" id="KW-1185">Reference proteome</keyword>
<dbReference type="SUPFAM" id="SSF56645">
    <property type="entry name" value="Acyl-CoA dehydrogenase NM domain-like"/>
    <property type="match status" value="1"/>
</dbReference>
<dbReference type="Pfam" id="PF01756">
    <property type="entry name" value="ACOX"/>
    <property type="match status" value="1"/>
</dbReference>
<evidence type="ECO:0000259" key="14">
    <source>
        <dbReference type="Pfam" id="PF02770"/>
    </source>
</evidence>
<comment type="similarity">
    <text evidence="3 10">Belongs to the acyl-CoA oxidase family.</text>
</comment>
<feature type="binding site" evidence="12">
    <location>
        <position position="203"/>
    </location>
    <ligand>
        <name>FAD</name>
        <dbReference type="ChEBI" id="CHEBI:57692"/>
    </ligand>
</feature>
<evidence type="ECO:0000256" key="2">
    <source>
        <dbReference type="ARBA" id="ARBA00004275"/>
    </source>
</evidence>
<dbReference type="InterPro" id="IPR006091">
    <property type="entry name" value="Acyl-CoA_Oxase/DH_mid-dom"/>
</dbReference>
<dbReference type="GO" id="GO:0005777">
    <property type="term" value="C:peroxisome"/>
    <property type="evidence" value="ECO:0007669"/>
    <property type="project" value="UniProtKB-SubCell"/>
</dbReference>
<dbReference type="GO" id="GO:0033540">
    <property type="term" value="P:fatty acid beta-oxidation using acyl-CoA oxidase"/>
    <property type="evidence" value="ECO:0007669"/>
    <property type="project" value="TreeGrafter"/>
</dbReference>
<organism evidence="16 17">
    <name type="scientific">Polysphondylium violaceum</name>
    <dbReference type="NCBI Taxonomy" id="133409"/>
    <lineage>
        <taxon>Eukaryota</taxon>
        <taxon>Amoebozoa</taxon>
        <taxon>Evosea</taxon>
        <taxon>Eumycetozoa</taxon>
        <taxon>Dictyostelia</taxon>
        <taxon>Dictyosteliales</taxon>
        <taxon>Dictyosteliaceae</taxon>
        <taxon>Polysphondylium</taxon>
    </lineage>
</organism>
<keyword evidence="6" id="KW-0276">Fatty acid metabolism</keyword>
<name>A0A8J4Q0V0_9MYCE</name>
<comment type="subcellular location">
    <subcellularLocation>
        <location evidence="2">Peroxisome</location>
    </subcellularLocation>
</comment>
<evidence type="ECO:0000313" key="16">
    <source>
        <dbReference type="EMBL" id="KAF2076657.1"/>
    </source>
</evidence>
<dbReference type="AlphaFoldDB" id="A0A8J4Q0V0"/>
<evidence type="ECO:0000256" key="6">
    <source>
        <dbReference type="ARBA" id="ARBA00022832"/>
    </source>
</evidence>
<keyword evidence="5 10" id="KW-0274">FAD</keyword>
<dbReference type="FunFam" id="1.20.140.10:FF:000010">
    <property type="entry name" value="Acyl-coenzyme A oxidase"/>
    <property type="match status" value="1"/>
</dbReference>
<evidence type="ECO:0000256" key="7">
    <source>
        <dbReference type="ARBA" id="ARBA00023002"/>
    </source>
</evidence>
<proteinExistence type="inferred from homology"/>